<dbReference type="EMBL" id="OOIL02002582">
    <property type="protein sequence ID" value="VFQ83447.1"/>
    <property type="molecule type" value="Genomic_DNA"/>
</dbReference>
<proteinExistence type="predicted"/>
<accession>A0A484M4C6</accession>
<evidence type="ECO:0000313" key="3">
    <source>
        <dbReference type="EMBL" id="VFQ83447.1"/>
    </source>
</evidence>
<dbReference type="Proteomes" id="UP000595140">
    <property type="component" value="Unassembled WGS sequence"/>
</dbReference>
<reference evidence="3 4" key="1">
    <citation type="submission" date="2018-04" db="EMBL/GenBank/DDBJ databases">
        <authorList>
            <person name="Vogel A."/>
        </authorList>
    </citation>
    <scope>NUCLEOTIDE SEQUENCE [LARGE SCALE GENOMIC DNA]</scope>
</reference>
<dbReference type="CDD" id="cd01650">
    <property type="entry name" value="RT_nLTR_like"/>
    <property type="match status" value="1"/>
</dbReference>
<dbReference type="InterPro" id="IPR043502">
    <property type="entry name" value="DNA/RNA_pol_sf"/>
</dbReference>
<feature type="region of interest" description="Disordered" evidence="1">
    <location>
        <begin position="116"/>
        <end position="171"/>
    </location>
</feature>
<feature type="domain" description="Reverse transcriptase" evidence="2">
    <location>
        <begin position="552"/>
        <end position="831"/>
    </location>
</feature>
<gene>
    <name evidence="3" type="ORF">CCAM_LOCUS25223</name>
</gene>
<evidence type="ECO:0000256" key="1">
    <source>
        <dbReference type="SAM" id="MobiDB-lite"/>
    </source>
</evidence>
<dbReference type="PANTHER" id="PTHR31635:SF196">
    <property type="entry name" value="REVERSE TRANSCRIPTASE DOMAIN-CONTAINING PROTEIN-RELATED"/>
    <property type="match status" value="1"/>
</dbReference>
<dbReference type="InterPro" id="IPR000477">
    <property type="entry name" value="RT_dom"/>
</dbReference>
<dbReference type="PANTHER" id="PTHR31635">
    <property type="entry name" value="REVERSE TRANSCRIPTASE DOMAIN-CONTAINING PROTEIN-RELATED"/>
    <property type="match status" value="1"/>
</dbReference>
<dbReference type="SUPFAM" id="SSF56672">
    <property type="entry name" value="DNA/RNA polymerases"/>
    <property type="match status" value="1"/>
</dbReference>
<evidence type="ECO:0000313" key="4">
    <source>
        <dbReference type="Proteomes" id="UP000595140"/>
    </source>
</evidence>
<organism evidence="3 4">
    <name type="scientific">Cuscuta campestris</name>
    <dbReference type="NCBI Taxonomy" id="132261"/>
    <lineage>
        <taxon>Eukaryota</taxon>
        <taxon>Viridiplantae</taxon>
        <taxon>Streptophyta</taxon>
        <taxon>Embryophyta</taxon>
        <taxon>Tracheophyta</taxon>
        <taxon>Spermatophyta</taxon>
        <taxon>Magnoliopsida</taxon>
        <taxon>eudicotyledons</taxon>
        <taxon>Gunneridae</taxon>
        <taxon>Pentapetalae</taxon>
        <taxon>asterids</taxon>
        <taxon>lamiids</taxon>
        <taxon>Solanales</taxon>
        <taxon>Convolvulaceae</taxon>
        <taxon>Cuscuteae</taxon>
        <taxon>Cuscuta</taxon>
        <taxon>Cuscuta subgen. Grammica</taxon>
        <taxon>Cuscuta sect. Cleistogrammica</taxon>
    </lineage>
</organism>
<protein>
    <recommendedName>
        <fullName evidence="2">Reverse transcriptase domain-containing protein</fullName>
    </recommendedName>
</protein>
<dbReference type="OrthoDB" id="536038at2759"/>
<feature type="compositionally biased region" description="Low complexity" evidence="1">
    <location>
        <begin position="152"/>
        <end position="163"/>
    </location>
</feature>
<keyword evidence="4" id="KW-1185">Reference proteome</keyword>
<evidence type="ECO:0000259" key="2">
    <source>
        <dbReference type="PROSITE" id="PS50878"/>
    </source>
</evidence>
<dbReference type="PROSITE" id="PS50878">
    <property type="entry name" value="RT_POL"/>
    <property type="match status" value="1"/>
</dbReference>
<sequence>MDETTARGGYFNSARVLVEMDASKPKQPAILVRNPALEREIQLAYDLPSYCITCGRWGHCCKKSQPVGKVLTGGATLVRQQADKEIKPNNTHQWVCIQRKGKAPAHNVMAGIQHTQANGQTNKAKQCSDIPGPSKLGYTEQNRPNLHMHNASGSPKSPSVSPKLEAGPTTGPLVHSLSSTGLSSPSKLNTTKASFCKQVGANNEHSSPLNYLALLSTVEDIDTPGTPTCIHSDEEGERAQDKSPLLALENNFSQANINAVPFMKGRGTPGLKELHYGMPYHLGPLAYIHGSLEEILTASTALTNTKGTAILAITQWRILENAWKLAISFTFILEEDIFLGVGNEAMGSFGADWTMFLATNRCWIGLAVYNSLCLFLDLWVSHHTLEGTIRSFWQSNKTYNGMKGLGRKLKDLKAILSKWSKEEFGNIFQQLKEAESRASRAQDHFEANPNPESLVEFNKANAELLLFSKRETDFWRQKSCIRWLKEGDASTKFFHNVVKNRRQKLRISSIKDDLGLNIEGDSNIASHAIDYYTKIYSEESVIHEEVTRATQEFFLGLPIPKSYGATLLTLIPKMDNPKSLGDYRPISLSTFLSKINTKILTNRLGALLHKLISPEQSGFQPGKGVEENILLTQEMIHCLDNPSGSANIAIKVDFAKAFDKISWQFLEVTLNSFGFSSQSCHLLLSTLKATHFSILINGSPHGFFKMKRGVKQGDPLSPLLFILGNEGLSRIIKGKVEEGYLKAIQTRRNQPPSHLAYADDIIFFLNGHFRNLIRFKGIIDCFLNSSGHMINLNKSHFYTGPRVKPEIKANMQRALQMGEGKLPLNYLGATIGKANAQIYSQHVEQEDAELSMGIQRGKA</sequence>
<feature type="compositionally biased region" description="Polar residues" evidence="1">
    <location>
        <begin position="116"/>
        <end position="125"/>
    </location>
</feature>
<name>A0A484M4C6_9ASTE</name>
<dbReference type="AlphaFoldDB" id="A0A484M4C6"/>
<dbReference type="Pfam" id="PF00078">
    <property type="entry name" value="RVT_1"/>
    <property type="match status" value="1"/>
</dbReference>